<protein>
    <recommendedName>
        <fullName evidence="3">Protein kinase domain-containing protein</fullName>
    </recommendedName>
</protein>
<feature type="compositionally biased region" description="Basic and acidic residues" evidence="2">
    <location>
        <begin position="447"/>
        <end position="457"/>
    </location>
</feature>
<dbReference type="InterPro" id="IPR047173">
    <property type="entry name" value="STRAD_A/B-like"/>
</dbReference>
<dbReference type="Proteomes" id="UP000249390">
    <property type="component" value="Unassembled WGS sequence"/>
</dbReference>
<dbReference type="SUPFAM" id="SSF56112">
    <property type="entry name" value="Protein kinase-like (PK-like)"/>
    <property type="match status" value="2"/>
</dbReference>
<dbReference type="PANTHER" id="PTHR48014:SF3">
    <property type="entry name" value="PROTEIN KINASE DOMAIN-CONTAINING PROTEIN"/>
    <property type="match status" value="1"/>
</dbReference>
<dbReference type="SMART" id="SM00220">
    <property type="entry name" value="S_TKc"/>
    <property type="match status" value="2"/>
</dbReference>
<dbReference type="GO" id="GO:0005524">
    <property type="term" value="F:ATP binding"/>
    <property type="evidence" value="ECO:0007669"/>
    <property type="project" value="InterPro"/>
</dbReference>
<dbReference type="PANTHER" id="PTHR48014">
    <property type="entry name" value="SERINE/THREONINE-PROTEIN KINASE FRAY2"/>
    <property type="match status" value="1"/>
</dbReference>
<dbReference type="InterPro" id="IPR000719">
    <property type="entry name" value="Prot_kinase_dom"/>
</dbReference>
<feature type="region of interest" description="Disordered" evidence="2">
    <location>
        <begin position="256"/>
        <end position="293"/>
    </location>
</feature>
<name>A0A328DUN0_9ASTE</name>
<reference evidence="4 5" key="1">
    <citation type="submission" date="2018-06" db="EMBL/GenBank/DDBJ databases">
        <title>The Genome of Cuscuta australis (Dodder) Provides Insight into the Evolution of Plant Parasitism.</title>
        <authorList>
            <person name="Liu H."/>
        </authorList>
    </citation>
    <scope>NUCLEOTIDE SEQUENCE [LARGE SCALE GENOMIC DNA]</scope>
    <source>
        <strain evidence="5">cv. Yunnan</strain>
        <tissue evidence="4">Vines</tissue>
    </source>
</reference>
<comment type="caution">
    <text evidence="4">The sequence shown here is derived from an EMBL/GenBank/DDBJ whole genome shotgun (WGS) entry which is preliminary data.</text>
</comment>
<feature type="compositionally biased region" description="Basic and acidic residues" evidence="2">
    <location>
        <begin position="417"/>
        <end position="432"/>
    </location>
</feature>
<sequence length="817" mass="91360">MENSRRQTNYLVNWDSRILYKIMSDDPIGTDSDGSPVYRVAFSVFHETSGERSFVALKTVSSGSSVPETLSRNLNLPGDHKNLTRVEAHFDDGATGDLCIVTPFFEPGSLRSAMAAKFPHGLPEDCISVSLRCALKALRFLHSAGALHGDIHAGHIYLKSGPQITLGFGATLYEHGASDSRAECSSSSSLPATQISTWAAAPEVYNSEDSRGYSEKSDIWLVGITALELAYGRVSVPNRETLEMTIRTITETKRLPKKLGPEGQQRAVAAGRDDRKGKAKMEKTDFEEEEEEGSSFSREFGELVAQCLAWNPEERPSVDALLNHDFFCKNGLSRRELKSNFQHVLIRKIKGKDFHPRTPNRKPKSHISIPGSTARAAKPPDLYRGFIDYDLNLSQYCLPSKSAKPLKIRITGPKRKLPMEEDKGNPDEAERPRKVHSAVQNKAMDQQMRESPERESSPEESSWISLDDLQPGYMVDPAFNVVYQIMSTDPIGKSGHDDLPVYRVAYSECEDDPCHRKFVYNDFLSAKIVNISRNLAGYTKLRRALRRNETLPKDHPNLMQVEASFFDTGARDFCVVMAFAEWGSLRTILADHFRQGFPETCIALVLKLVLEGVCFLHENGIVHGDINAGHIYVQSGPNIKLGYAATVYDHRARDLECSTSSSLPETDISSWAAAPEVYDRHAVTTEESDVWLVGMLALELAYGGIRVPDREALGVMVRGINATRALPKGLGRGKRACREEAGKGKGKMEDTGEEEEEEERTFSRGFEKMVAECVAWDPRERPTARRLLGHEFFRENGMKESLLEAYFEEVVIERLRK</sequence>
<feature type="domain" description="Protein kinase" evidence="3">
    <location>
        <begin position="483"/>
        <end position="793"/>
    </location>
</feature>
<evidence type="ECO:0000313" key="4">
    <source>
        <dbReference type="EMBL" id="RAL48950.1"/>
    </source>
</evidence>
<evidence type="ECO:0000259" key="3">
    <source>
        <dbReference type="PROSITE" id="PS50011"/>
    </source>
</evidence>
<dbReference type="GO" id="GO:0004672">
    <property type="term" value="F:protein kinase activity"/>
    <property type="evidence" value="ECO:0007669"/>
    <property type="project" value="InterPro"/>
</dbReference>
<feature type="domain" description="Protein kinase" evidence="3">
    <location>
        <begin position="22"/>
        <end position="327"/>
    </location>
</feature>
<evidence type="ECO:0000313" key="5">
    <source>
        <dbReference type="Proteomes" id="UP000249390"/>
    </source>
</evidence>
<dbReference type="AlphaFoldDB" id="A0A328DUN0"/>
<dbReference type="Pfam" id="PF00069">
    <property type="entry name" value="Pkinase"/>
    <property type="match status" value="2"/>
</dbReference>
<feature type="compositionally biased region" description="Basic and acidic residues" evidence="2">
    <location>
        <begin position="736"/>
        <end position="750"/>
    </location>
</feature>
<evidence type="ECO:0000256" key="2">
    <source>
        <dbReference type="SAM" id="MobiDB-lite"/>
    </source>
</evidence>
<feature type="region of interest" description="Disordered" evidence="2">
    <location>
        <begin position="353"/>
        <end position="375"/>
    </location>
</feature>
<proteinExistence type="inferred from homology"/>
<feature type="region of interest" description="Disordered" evidence="2">
    <location>
        <begin position="736"/>
        <end position="762"/>
    </location>
</feature>
<dbReference type="EMBL" id="NQVE01000097">
    <property type="protein sequence ID" value="RAL48950.1"/>
    <property type="molecule type" value="Genomic_DNA"/>
</dbReference>
<keyword evidence="5" id="KW-1185">Reference proteome</keyword>
<comment type="similarity">
    <text evidence="1">Belongs to the protein kinase superfamily. STE Ser/Thr protein kinase family. STE20 subfamily.</text>
</comment>
<dbReference type="PROSITE" id="PS50011">
    <property type="entry name" value="PROTEIN_KINASE_DOM"/>
    <property type="match status" value="2"/>
</dbReference>
<organism evidence="4 5">
    <name type="scientific">Cuscuta australis</name>
    <dbReference type="NCBI Taxonomy" id="267555"/>
    <lineage>
        <taxon>Eukaryota</taxon>
        <taxon>Viridiplantae</taxon>
        <taxon>Streptophyta</taxon>
        <taxon>Embryophyta</taxon>
        <taxon>Tracheophyta</taxon>
        <taxon>Spermatophyta</taxon>
        <taxon>Magnoliopsida</taxon>
        <taxon>eudicotyledons</taxon>
        <taxon>Gunneridae</taxon>
        <taxon>Pentapetalae</taxon>
        <taxon>asterids</taxon>
        <taxon>lamiids</taxon>
        <taxon>Solanales</taxon>
        <taxon>Convolvulaceae</taxon>
        <taxon>Cuscuteae</taxon>
        <taxon>Cuscuta</taxon>
        <taxon>Cuscuta subgen. Grammica</taxon>
        <taxon>Cuscuta sect. Cleistogrammica</taxon>
    </lineage>
</organism>
<dbReference type="InterPro" id="IPR011009">
    <property type="entry name" value="Kinase-like_dom_sf"/>
</dbReference>
<gene>
    <name evidence="4" type="ORF">DM860_001270</name>
</gene>
<feature type="compositionally biased region" description="Basic and acidic residues" evidence="2">
    <location>
        <begin position="271"/>
        <end position="284"/>
    </location>
</feature>
<evidence type="ECO:0000256" key="1">
    <source>
        <dbReference type="ARBA" id="ARBA00008874"/>
    </source>
</evidence>
<dbReference type="Gene3D" id="1.10.510.10">
    <property type="entry name" value="Transferase(Phosphotransferase) domain 1"/>
    <property type="match status" value="2"/>
</dbReference>
<feature type="region of interest" description="Disordered" evidence="2">
    <location>
        <begin position="409"/>
        <end position="463"/>
    </location>
</feature>
<dbReference type="GO" id="GO:0043539">
    <property type="term" value="F:protein serine/threonine kinase activator activity"/>
    <property type="evidence" value="ECO:0007669"/>
    <property type="project" value="InterPro"/>
</dbReference>
<accession>A0A328DUN0</accession>